<dbReference type="InterPro" id="IPR030802">
    <property type="entry name" value="Permease_MalE"/>
</dbReference>
<evidence type="ECO:0000256" key="2">
    <source>
        <dbReference type="RuleBase" id="RU362044"/>
    </source>
</evidence>
<feature type="transmembrane region" description="Helical" evidence="2">
    <location>
        <begin position="321"/>
        <end position="341"/>
    </location>
</feature>
<accession>G9A733</accession>
<evidence type="ECO:0000313" key="4">
    <source>
        <dbReference type="Proteomes" id="UP000007735"/>
    </source>
</evidence>
<evidence type="ECO:0000256" key="1">
    <source>
        <dbReference type="ARBA" id="ARBA00003787"/>
    </source>
</evidence>
<dbReference type="PATRIC" id="fig|380.5.peg.1660"/>
<feature type="transmembrane region" description="Helical" evidence="2">
    <location>
        <begin position="176"/>
        <end position="196"/>
    </location>
</feature>
<dbReference type="Proteomes" id="UP000007735">
    <property type="component" value="Chromosome"/>
</dbReference>
<dbReference type="EMBL" id="HE616890">
    <property type="protein sequence ID" value="CCE96063.1"/>
    <property type="molecule type" value="Genomic_DNA"/>
</dbReference>
<dbReference type="AlphaFoldDB" id="G9A733"/>
<dbReference type="KEGG" id="sfh:SFHH103_01566"/>
<comment type="subcellular location">
    <subcellularLocation>
        <location evidence="2">Cell inner membrane</location>
        <topology evidence="2">Multi-pass membrane protein</topology>
    </subcellularLocation>
</comment>
<gene>
    <name evidence="3" type="ordered locus">SFHH103_01566</name>
</gene>
<protein>
    <submittedName>
        <fullName evidence="3">UPF0393 membrane protein Slr1045</fullName>
    </submittedName>
</protein>
<feature type="transmembrane region" description="Helical" evidence="2">
    <location>
        <begin position="361"/>
        <end position="382"/>
    </location>
</feature>
<dbReference type="eggNOG" id="COG3113">
    <property type="taxonomic scope" value="Bacteria"/>
</dbReference>
<keyword evidence="2" id="KW-0812">Transmembrane</keyword>
<keyword evidence="2" id="KW-0472">Membrane</keyword>
<comment type="similarity">
    <text evidence="2">Belongs to the MlaE permease family.</text>
</comment>
<dbReference type="RefSeq" id="WP_014328528.1">
    <property type="nucleotide sequence ID" value="NC_016812.1"/>
</dbReference>
<dbReference type="PANTHER" id="PTHR30188">
    <property type="entry name" value="ABC TRANSPORTER PERMEASE PROTEIN-RELATED"/>
    <property type="match status" value="1"/>
</dbReference>
<dbReference type="GO" id="GO:0043190">
    <property type="term" value="C:ATP-binding cassette (ABC) transporter complex"/>
    <property type="evidence" value="ECO:0007669"/>
    <property type="project" value="InterPro"/>
</dbReference>
<feature type="transmembrane region" description="Helical" evidence="2">
    <location>
        <begin position="208"/>
        <end position="233"/>
    </location>
</feature>
<dbReference type="eggNOG" id="COG0767">
    <property type="taxonomic scope" value="Bacteria"/>
</dbReference>
<proteinExistence type="inferred from homology"/>
<comment type="function">
    <text evidence="1">Could be part of an ABC transporter complex.</text>
</comment>
<organism evidence="3 4">
    <name type="scientific">Sinorhizobium fredii (strain HH103)</name>
    <dbReference type="NCBI Taxonomy" id="1117943"/>
    <lineage>
        <taxon>Bacteria</taxon>
        <taxon>Pseudomonadati</taxon>
        <taxon>Pseudomonadota</taxon>
        <taxon>Alphaproteobacteria</taxon>
        <taxon>Hyphomicrobiales</taxon>
        <taxon>Rhizobiaceae</taxon>
        <taxon>Sinorhizobium/Ensifer group</taxon>
        <taxon>Sinorhizobium</taxon>
    </lineage>
</organism>
<feature type="transmembrane region" description="Helical" evidence="2">
    <location>
        <begin position="287"/>
        <end position="309"/>
    </location>
</feature>
<evidence type="ECO:0000313" key="3">
    <source>
        <dbReference type="EMBL" id="CCE96063.1"/>
    </source>
</evidence>
<dbReference type="PANTHER" id="PTHR30188:SF3">
    <property type="entry name" value="ABC TRANSPORTER PERMEASE"/>
    <property type="match status" value="1"/>
</dbReference>
<keyword evidence="2" id="KW-1003">Cell membrane</keyword>
<dbReference type="NCBIfam" id="TIGR00056">
    <property type="entry name" value="MlaE family lipid ABC transporter permease subunit"/>
    <property type="match status" value="1"/>
</dbReference>
<name>G9A733_SINF1</name>
<sequence>MTRAPSQNAADVVLAGADGGTGRRYMFTGDWRHQTAEAMAEKLKRLGKPGSGRNEFDFSGITAMDTAGAWIIRRFMNGIGSEVGGEIHFADGGERYVELVRALPGELRRPERSKRKDPLFQRLFAPVGEVTVSIWTDTVAAMYILGSAVRGAQMKLGRHAGVSPAAIVHQIDRMGVMATPIITLMSFLIGAIIAQQGAFQLRSFGAEIFVVDLVGILQLREIGVLLTAIMIAGRSGSAITAEIGSMKMREEVDALKVMGLSPVGVLVFPRLVALTIVLPLLTIIANFAALSGAALVAWTYSGITIPTFLARLQEAVDFSSVAAGMIKAPFMALIIGVVAAVEGLKVGGSAESLGRRVTSSVVKSIFVVILIDGLFAMFYAAIDF</sequence>
<keyword evidence="2" id="KW-0997">Cell inner membrane</keyword>
<dbReference type="Pfam" id="PF02405">
    <property type="entry name" value="MlaE"/>
    <property type="match status" value="1"/>
</dbReference>
<dbReference type="HOGENOM" id="CLU_045686_0_0_5"/>
<dbReference type="STRING" id="1117943.SFHH103_01566"/>
<reference evidence="3 4" key="1">
    <citation type="journal article" date="2012" name="J. Bacteriol.">
        <title>Genome sequence of the soybean symbiont Sinorhizobium fredii HH103.</title>
        <authorList>
            <person name="Weidner S."/>
            <person name="Becker A."/>
            <person name="Bonilla I."/>
            <person name="Jaenicke S."/>
            <person name="Lloret J."/>
            <person name="Margaret I."/>
            <person name="Puhler A."/>
            <person name="Ruiz-Sainz J.E."/>
            <person name="Schneiker-Bekel S."/>
            <person name="Szczepanowski R."/>
            <person name="Vinardell J.M."/>
            <person name="Zehner S."/>
            <person name="Gottfert M."/>
        </authorList>
    </citation>
    <scope>NUCLEOTIDE SEQUENCE [LARGE SCALE GENOMIC DNA]</scope>
    <source>
        <strain evidence="3 4">HH103</strain>
    </source>
</reference>
<dbReference type="InterPro" id="IPR003453">
    <property type="entry name" value="ABC_MlaE_roteobac"/>
</dbReference>
<dbReference type="GO" id="GO:0005548">
    <property type="term" value="F:phospholipid transporter activity"/>
    <property type="evidence" value="ECO:0007669"/>
    <property type="project" value="TreeGrafter"/>
</dbReference>
<feature type="transmembrane region" description="Helical" evidence="2">
    <location>
        <begin position="254"/>
        <end position="281"/>
    </location>
</feature>
<keyword evidence="2" id="KW-1133">Transmembrane helix</keyword>